<dbReference type="AlphaFoldDB" id="A0AAD7UC88"/>
<dbReference type="Gene3D" id="3.40.50.150">
    <property type="entry name" value="Vaccinia Virus protein VP39"/>
    <property type="match status" value="1"/>
</dbReference>
<evidence type="ECO:0000313" key="1">
    <source>
        <dbReference type="EMBL" id="KAJ8601908.1"/>
    </source>
</evidence>
<dbReference type="Pfam" id="PF10294">
    <property type="entry name" value="Methyltransf_16"/>
    <property type="match status" value="1"/>
</dbReference>
<evidence type="ECO:0000313" key="2">
    <source>
        <dbReference type="Proteomes" id="UP001230188"/>
    </source>
</evidence>
<gene>
    <name evidence="1" type="ORF">CTAYLR_002697</name>
</gene>
<reference evidence="1" key="1">
    <citation type="submission" date="2023-01" db="EMBL/GenBank/DDBJ databases">
        <title>Metagenome sequencing of chrysophaentin producing Chrysophaeum taylorii.</title>
        <authorList>
            <person name="Davison J."/>
            <person name="Bewley C."/>
        </authorList>
    </citation>
    <scope>NUCLEOTIDE SEQUENCE</scope>
    <source>
        <strain evidence="1">NIES-1699</strain>
    </source>
</reference>
<organism evidence="1 2">
    <name type="scientific">Chrysophaeum taylorii</name>
    <dbReference type="NCBI Taxonomy" id="2483200"/>
    <lineage>
        <taxon>Eukaryota</taxon>
        <taxon>Sar</taxon>
        <taxon>Stramenopiles</taxon>
        <taxon>Ochrophyta</taxon>
        <taxon>Pelagophyceae</taxon>
        <taxon>Pelagomonadales</taxon>
        <taxon>Pelagomonadaceae</taxon>
        <taxon>Chrysophaeum</taxon>
    </lineage>
</organism>
<proteinExistence type="predicted"/>
<dbReference type="Proteomes" id="UP001230188">
    <property type="component" value="Unassembled WGS sequence"/>
</dbReference>
<name>A0AAD7UC88_9STRA</name>
<keyword evidence="2" id="KW-1185">Reference proteome</keyword>
<dbReference type="SUPFAM" id="SSF53335">
    <property type="entry name" value="S-adenosyl-L-methionine-dependent methyltransferases"/>
    <property type="match status" value="1"/>
</dbReference>
<dbReference type="InterPro" id="IPR029063">
    <property type="entry name" value="SAM-dependent_MTases_sf"/>
</dbReference>
<protein>
    <submittedName>
        <fullName evidence="1">Uncharacterized protein</fullName>
    </submittedName>
</protein>
<accession>A0AAD7UC88</accession>
<dbReference type="PANTHER" id="PTHR14614">
    <property type="entry name" value="HEPATOCELLULAR CARCINOMA-ASSOCIATED ANTIGEN"/>
    <property type="match status" value="1"/>
</dbReference>
<sequence>MDVTVRETSFAEGKLGHAVWTCGVGAATWCALNAHRFEGRRVLELGAGVGLVGVVCGKAANARVVMTDLDGQEDGPSGLVSNLRHNIDLNRIEATACRLDWHSDDLGERFDVVVASDCVYYPENVVPLAKTVQRHLEPEGVAYVFSAPPPGTFWRSSSVTRAASSSGGS</sequence>
<comment type="caution">
    <text evidence="1">The sequence shown here is derived from an EMBL/GenBank/DDBJ whole genome shotgun (WGS) entry which is preliminary data.</text>
</comment>
<dbReference type="EMBL" id="JAQMWT010000398">
    <property type="protein sequence ID" value="KAJ8601908.1"/>
    <property type="molecule type" value="Genomic_DNA"/>
</dbReference>
<dbReference type="InterPro" id="IPR019410">
    <property type="entry name" value="Methyltransf_16"/>
</dbReference>